<keyword evidence="4" id="KW-1185">Reference proteome</keyword>
<dbReference type="EMBL" id="CP003004">
    <property type="protein sequence ID" value="AEO57905.1"/>
    <property type="molecule type" value="Genomic_DNA"/>
</dbReference>
<feature type="transmembrane region" description="Helical" evidence="2">
    <location>
        <begin position="39"/>
        <end position="56"/>
    </location>
</feature>
<protein>
    <submittedName>
        <fullName evidence="3">Uncharacterized protein</fullName>
    </submittedName>
</protein>
<dbReference type="VEuPathDB" id="FungiDB:MYCTH_2304647"/>
<sequence length="58" mass="6381">MRRSIKAEGCSGAQPTHPANNDGSRFINRASATLKQYPVLRFFVFLILSMIAPLGMKA</sequence>
<evidence type="ECO:0000256" key="1">
    <source>
        <dbReference type="SAM" id="MobiDB-lite"/>
    </source>
</evidence>
<reference evidence="3 4" key="1">
    <citation type="journal article" date="2011" name="Nat. Biotechnol.">
        <title>Comparative genomic analysis of the thermophilic biomass-degrading fungi Myceliophthora thermophila and Thielavia terrestris.</title>
        <authorList>
            <person name="Berka R.M."/>
            <person name="Grigoriev I.V."/>
            <person name="Otillar R."/>
            <person name="Salamov A."/>
            <person name="Grimwood J."/>
            <person name="Reid I."/>
            <person name="Ishmael N."/>
            <person name="John T."/>
            <person name="Darmond C."/>
            <person name="Moisan M.-C."/>
            <person name="Henrissat B."/>
            <person name="Coutinho P.M."/>
            <person name="Lombard V."/>
            <person name="Natvig D.O."/>
            <person name="Lindquist E."/>
            <person name="Schmutz J."/>
            <person name="Lucas S."/>
            <person name="Harris P."/>
            <person name="Powlowski J."/>
            <person name="Bellemare A."/>
            <person name="Taylor D."/>
            <person name="Butler G."/>
            <person name="de Vries R.P."/>
            <person name="Allijn I.E."/>
            <person name="van den Brink J."/>
            <person name="Ushinsky S."/>
            <person name="Storms R."/>
            <person name="Powell A.J."/>
            <person name="Paulsen I.T."/>
            <person name="Elbourne L.D.H."/>
            <person name="Baker S.E."/>
            <person name="Magnuson J."/>
            <person name="LaBoissiere S."/>
            <person name="Clutterbuck A.J."/>
            <person name="Martinez D."/>
            <person name="Wogulis M."/>
            <person name="de Leon A.L."/>
            <person name="Rey M.W."/>
            <person name="Tsang A."/>
        </authorList>
    </citation>
    <scope>NUCLEOTIDE SEQUENCE [LARGE SCALE GENOMIC DNA]</scope>
    <source>
        <strain evidence="4">ATCC 42464 / BCRC 31852 / DSM 1799</strain>
    </source>
</reference>
<evidence type="ECO:0000313" key="3">
    <source>
        <dbReference type="EMBL" id="AEO57905.1"/>
    </source>
</evidence>
<dbReference type="RefSeq" id="XP_003663150.1">
    <property type="nucleotide sequence ID" value="XM_003663102.1"/>
</dbReference>
<accession>G2QBG2</accession>
<gene>
    <name evidence="3" type="ORF">MYCTH_2304647</name>
</gene>
<proteinExistence type="predicted"/>
<keyword evidence="2" id="KW-0812">Transmembrane</keyword>
<evidence type="ECO:0000256" key="2">
    <source>
        <dbReference type="SAM" id="Phobius"/>
    </source>
</evidence>
<dbReference type="InParanoid" id="G2QBG2"/>
<dbReference type="KEGG" id="mtm:MYCTH_2304647"/>
<dbReference type="HOGENOM" id="CLU_2980734_0_0_1"/>
<evidence type="ECO:0000313" key="4">
    <source>
        <dbReference type="Proteomes" id="UP000007322"/>
    </source>
</evidence>
<feature type="region of interest" description="Disordered" evidence="1">
    <location>
        <begin position="1"/>
        <end position="24"/>
    </location>
</feature>
<dbReference type="AlphaFoldDB" id="G2QBG2"/>
<name>G2QBG2_THET4</name>
<keyword evidence="2" id="KW-0472">Membrane</keyword>
<dbReference type="GeneID" id="11507776"/>
<organism evidence="3 4">
    <name type="scientific">Thermothelomyces thermophilus (strain ATCC 42464 / BCRC 31852 / DSM 1799)</name>
    <name type="common">Sporotrichum thermophile</name>
    <dbReference type="NCBI Taxonomy" id="573729"/>
    <lineage>
        <taxon>Eukaryota</taxon>
        <taxon>Fungi</taxon>
        <taxon>Dikarya</taxon>
        <taxon>Ascomycota</taxon>
        <taxon>Pezizomycotina</taxon>
        <taxon>Sordariomycetes</taxon>
        <taxon>Sordariomycetidae</taxon>
        <taxon>Sordariales</taxon>
        <taxon>Chaetomiaceae</taxon>
        <taxon>Thermothelomyces</taxon>
    </lineage>
</organism>
<dbReference type="Proteomes" id="UP000007322">
    <property type="component" value="Chromosome 3"/>
</dbReference>
<keyword evidence="2" id="KW-1133">Transmembrane helix</keyword>
<feature type="compositionally biased region" description="Polar residues" evidence="1">
    <location>
        <begin position="13"/>
        <end position="23"/>
    </location>
</feature>